<keyword evidence="3" id="KW-1185">Reference proteome</keyword>
<gene>
    <name evidence="2" type="ORF">TBRA_LOCUS7544</name>
</gene>
<sequence>FSARAELQATTRTPPTSDTNAFLYATTWPASTGTSRLAKGNAEFPHHERKCLIRNRYQNHIQDRQNHENKEYEQQRFYHPQEASSTCQLLPCPYTKNVGTPQGNVLSPTLYNLYILELSKSIESPIQLLQYADDTLVFLETDDITEGINIIEKALKKINTYFQNIHLTFFSARAELQATTRTPPTSDTNAFLYATTWPASTGTSRLAKGNAEFPHHERKCLIRNRYQNHIQDRQNHENKEYEQQRFYHPQEASSTCQLLPCPYTKNVGTPQGNVLSPTLYNLYILELSKSIESPIQLLQYADDTLVFLETDDITEGINIIEKALKKINTYFQNIHLTFFSARAELQATTRTPPTSDTNAFLYATTWPASTGTSRLAKGNAEFPHHERKCLIRNRYQNHIQDRQNHENKEYEQQRFYHPQEASSTCQLLPCPYTKNVGTPQGNVLSPTLYNLYILELSKSIESPIQLLQYADDTLVFLETDDITEGINIIEKALKKINTYFQNIHLTFFSARAELQATTRTPPTSDTNAFLYATTWPASTGTSRLAKGNADLEQRLLQKNHELRLREQEIADKDYLMKEKDMMLQEKCQEYDKIIQIAEKRKSQIDLLRFSVKSRDDALTELTDKNKTLISQEILIKTDENTTFIEDKLNASEILFDQITSNFNSINLMKEDTFGQNLTRHENLQDLNNESNVHLENFEKVQLTPVNAVDFHTAIRTQIF</sequence>
<dbReference type="PROSITE" id="PS50878">
    <property type="entry name" value="RT_POL"/>
    <property type="match status" value="1"/>
</dbReference>
<dbReference type="AlphaFoldDB" id="A0A6H5IGP3"/>
<reference evidence="2 3" key="1">
    <citation type="submission" date="2020-02" db="EMBL/GenBank/DDBJ databases">
        <authorList>
            <person name="Ferguson B K."/>
        </authorList>
    </citation>
    <scope>NUCLEOTIDE SEQUENCE [LARGE SCALE GENOMIC DNA]</scope>
</reference>
<organism evidence="2 3">
    <name type="scientific">Trichogramma brassicae</name>
    <dbReference type="NCBI Taxonomy" id="86971"/>
    <lineage>
        <taxon>Eukaryota</taxon>
        <taxon>Metazoa</taxon>
        <taxon>Ecdysozoa</taxon>
        <taxon>Arthropoda</taxon>
        <taxon>Hexapoda</taxon>
        <taxon>Insecta</taxon>
        <taxon>Pterygota</taxon>
        <taxon>Neoptera</taxon>
        <taxon>Endopterygota</taxon>
        <taxon>Hymenoptera</taxon>
        <taxon>Apocrita</taxon>
        <taxon>Proctotrupomorpha</taxon>
        <taxon>Chalcidoidea</taxon>
        <taxon>Trichogrammatidae</taxon>
        <taxon>Trichogramma</taxon>
    </lineage>
</organism>
<accession>A0A6H5IGP3</accession>
<evidence type="ECO:0000259" key="1">
    <source>
        <dbReference type="PROSITE" id="PS50878"/>
    </source>
</evidence>
<evidence type="ECO:0000313" key="2">
    <source>
        <dbReference type="EMBL" id="CAB0035656.1"/>
    </source>
</evidence>
<evidence type="ECO:0000313" key="3">
    <source>
        <dbReference type="Proteomes" id="UP000479190"/>
    </source>
</evidence>
<feature type="non-terminal residue" evidence="2">
    <location>
        <position position="719"/>
    </location>
</feature>
<feature type="non-terminal residue" evidence="2">
    <location>
        <position position="1"/>
    </location>
</feature>
<feature type="domain" description="Reverse transcriptase" evidence="1">
    <location>
        <begin position="1"/>
        <end position="196"/>
    </location>
</feature>
<dbReference type="EMBL" id="CADCXV010000795">
    <property type="protein sequence ID" value="CAB0035656.1"/>
    <property type="molecule type" value="Genomic_DNA"/>
</dbReference>
<proteinExistence type="predicted"/>
<dbReference type="OrthoDB" id="10255000at2759"/>
<dbReference type="PANTHER" id="PTHR33332">
    <property type="entry name" value="REVERSE TRANSCRIPTASE DOMAIN-CONTAINING PROTEIN"/>
    <property type="match status" value="1"/>
</dbReference>
<dbReference type="Proteomes" id="UP000479190">
    <property type="component" value="Unassembled WGS sequence"/>
</dbReference>
<protein>
    <recommendedName>
        <fullName evidence="1">Reverse transcriptase domain-containing protein</fullName>
    </recommendedName>
</protein>
<dbReference type="Pfam" id="PF00078">
    <property type="entry name" value="RVT_1"/>
    <property type="match status" value="3"/>
</dbReference>
<dbReference type="InterPro" id="IPR000477">
    <property type="entry name" value="RT_dom"/>
</dbReference>
<name>A0A6H5IGP3_9HYME</name>